<evidence type="ECO:0000313" key="3">
    <source>
        <dbReference type="Proteomes" id="UP000295151"/>
    </source>
</evidence>
<evidence type="ECO:0000313" key="2">
    <source>
        <dbReference type="EMBL" id="TDU86711.1"/>
    </source>
</evidence>
<dbReference type="Gene3D" id="3.10.450.50">
    <property type="match status" value="2"/>
</dbReference>
<reference evidence="2 3" key="1">
    <citation type="submission" date="2019-03" db="EMBL/GenBank/DDBJ databases">
        <title>Genomic Encyclopedia of Type Strains, Phase III (KMG-III): the genomes of soil and plant-associated and newly described type strains.</title>
        <authorList>
            <person name="Whitman W."/>
        </authorList>
    </citation>
    <scope>NUCLEOTIDE SEQUENCE [LARGE SCALE GENOMIC DNA]</scope>
    <source>
        <strain evidence="2 3">VKM Ac-2575</strain>
    </source>
</reference>
<organism evidence="2 3">
    <name type="scientific">Kribbella voronezhensis</name>
    <dbReference type="NCBI Taxonomy" id="2512212"/>
    <lineage>
        <taxon>Bacteria</taxon>
        <taxon>Bacillati</taxon>
        <taxon>Actinomycetota</taxon>
        <taxon>Actinomycetes</taxon>
        <taxon>Propionibacteriales</taxon>
        <taxon>Kribbellaceae</taxon>
        <taxon>Kribbella</taxon>
    </lineage>
</organism>
<dbReference type="SUPFAM" id="SSF54427">
    <property type="entry name" value="NTF2-like"/>
    <property type="match status" value="2"/>
</dbReference>
<dbReference type="Proteomes" id="UP000295151">
    <property type="component" value="Unassembled WGS sequence"/>
</dbReference>
<dbReference type="RefSeq" id="WP_133976614.1">
    <property type="nucleotide sequence ID" value="NZ_SOCE01000001.1"/>
</dbReference>
<feature type="domain" description="SnoaL-like" evidence="1">
    <location>
        <begin position="29"/>
        <end position="127"/>
    </location>
</feature>
<dbReference type="InterPro" id="IPR037401">
    <property type="entry name" value="SnoaL-like"/>
</dbReference>
<gene>
    <name evidence="2" type="ORF">EV138_0226</name>
</gene>
<proteinExistence type="predicted"/>
<keyword evidence="3" id="KW-1185">Reference proteome</keyword>
<feature type="domain" description="SnoaL-like" evidence="1">
    <location>
        <begin position="165"/>
        <end position="255"/>
    </location>
</feature>
<name>A0A4R7T4G7_9ACTN</name>
<dbReference type="EMBL" id="SOCE01000001">
    <property type="protein sequence ID" value="TDU86711.1"/>
    <property type="molecule type" value="Genomic_DNA"/>
</dbReference>
<accession>A0A4R7T4G7</accession>
<comment type="caution">
    <text evidence="2">The sequence shown here is derived from an EMBL/GenBank/DDBJ whole genome shotgun (WGS) entry which is preliminary data.</text>
</comment>
<sequence length="277" mass="30286">MPWFPEFVSAAALARTLARTAGQADPVMQYFAALQEGDAHTLETVWPGEVVVFDPRAGEVRGHRELRHFVKSNKTWLAERDATIETVASTRVGGRAVVELLARLADDTGRAVEWPLAVVAESDDRRIEFRTYCSQVPVDGRRHLRPPVLEPAPVESAPAELAEVVGRYLTALAAGDAEAIVSTFAPDGYLREPIGPDHRGTSELRSFFKSWFTTGGIQLQVCSVTDDGQRCAVEYNCVGWGERELPPQAGIAIYERGPDGVLAAVRIYDDIEGPAND</sequence>
<dbReference type="Pfam" id="PF12680">
    <property type="entry name" value="SnoaL_2"/>
    <property type="match status" value="2"/>
</dbReference>
<dbReference type="OrthoDB" id="3827503at2"/>
<dbReference type="InterPro" id="IPR032710">
    <property type="entry name" value="NTF2-like_dom_sf"/>
</dbReference>
<dbReference type="AlphaFoldDB" id="A0A4R7T4G7"/>
<evidence type="ECO:0000259" key="1">
    <source>
        <dbReference type="Pfam" id="PF12680"/>
    </source>
</evidence>
<protein>
    <submittedName>
        <fullName evidence="2">SnoaL-like protein</fullName>
    </submittedName>
</protein>